<name>A0AAX2CMC9_9BACI</name>
<sequence>MVKYFFALFLIFIFVVTGFFTFSYFATEEYSGTGILYSIVNNTKPAL</sequence>
<evidence type="ECO:0000313" key="2">
    <source>
        <dbReference type="EMBL" id="SCM04007.1"/>
    </source>
</evidence>
<keyword evidence="1" id="KW-0812">Transmembrane</keyword>
<evidence type="ECO:0000313" key="3">
    <source>
        <dbReference type="Proteomes" id="UP000242164"/>
    </source>
</evidence>
<organism evidence="2 3">
    <name type="scientific">Bacillus cytotoxicus</name>
    <dbReference type="NCBI Taxonomy" id="580165"/>
    <lineage>
        <taxon>Bacteria</taxon>
        <taxon>Bacillati</taxon>
        <taxon>Bacillota</taxon>
        <taxon>Bacilli</taxon>
        <taxon>Bacillales</taxon>
        <taxon>Bacillaceae</taxon>
        <taxon>Bacillus</taxon>
        <taxon>Bacillus cereus group</taxon>
    </lineage>
</organism>
<reference evidence="2 3" key="1">
    <citation type="submission" date="2016-08" db="EMBL/GenBank/DDBJ databases">
        <authorList>
            <person name="Loux V."/>
            <person name="Rue O."/>
        </authorList>
    </citation>
    <scope>NUCLEOTIDE SEQUENCE [LARGE SCALE GENOMIC DNA]</scope>
    <source>
        <strain evidence="2 3">AFSSA_08CEB44bac</strain>
    </source>
</reference>
<dbReference type="AlphaFoldDB" id="A0AAX2CMC9"/>
<dbReference type="EMBL" id="FMIK01000051">
    <property type="protein sequence ID" value="SCM04007.1"/>
    <property type="molecule type" value="Genomic_DNA"/>
</dbReference>
<accession>A0AAX2CMC9</accession>
<dbReference type="Proteomes" id="UP000242164">
    <property type="component" value="Unassembled WGS sequence"/>
</dbReference>
<feature type="transmembrane region" description="Helical" evidence="1">
    <location>
        <begin position="6"/>
        <end position="26"/>
    </location>
</feature>
<keyword evidence="1" id="KW-1133">Transmembrane helix</keyword>
<keyword evidence="1" id="KW-0472">Membrane</keyword>
<comment type="caution">
    <text evidence="2">The sequence shown here is derived from an EMBL/GenBank/DDBJ whole genome shotgun (WGS) entry which is preliminary data.</text>
</comment>
<evidence type="ECO:0000256" key="1">
    <source>
        <dbReference type="SAM" id="Phobius"/>
    </source>
</evidence>
<gene>
    <name evidence="2" type="ORF">BCB44BAC_03924</name>
</gene>
<protein>
    <submittedName>
        <fullName evidence="2">Uncharacterized protein</fullName>
    </submittedName>
</protein>
<proteinExistence type="predicted"/>